<feature type="transmembrane region" description="Helical" evidence="1">
    <location>
        <begin position="12"/>
        <end position="35"/>
    </location>
</feature>
<proteinExistence type="predicted"/>
<name>H9M9N8_PINRA</name>
<dbReference type="PANTHER" id="PTHR34116:SF2">
    <property type="entry name" value="THH1_TOM1_TOM3 DOMAIN-CONTAINING PROTEIN"/>
    <property type="match status" value="1"/>
</dbReference>
<sequence>MPLTSLVADAFGAVTLALVILFTAVGLFCIAYVLYFRSQIPSDSDNDSGSGSGSCYQLQYFNAPWIIRITLIVYAILWSLGEIF</sequence>
<evidence type="ECO:0000256" key="1">
    <source>
        <dbReference type="SAM" id="Phobius"/>
    </source>
</evidence>
<gene>
    <name evidence="2" type="ORF">0_12584_02</name>
</gene>
<accession>H9M9N8</accession>
<feature type="transmembrane region" description="Helical" evidence="1">
    <location>
        <begin position="65"/>
        <end position="81"/>
    </location>
</feature>
<reference evidence="2" key="1">
    <citation type="submission" date="2011-12" db="EMBL/GenBank/DDBJ databases">
        <title>Nucleotide Diversity and Divergence in the Loblolly Pine Gene Space.</title>
        <authorList>
            <person name="Neale D.B."/>
            <person name="Wegrzyn J.L."/>
            <person name="Lee J.M."/>
            <person name="Eckert A.J."/>
            <person name="Liechty J.D."/>
            <person name="Stevens K.A."/>
            <person name="Langley C.H."/>
        </authorList>
    </citation>
    <scope>NUCLEOTIDE SEQUENCE</scope>
    <source>
        <strain evidence="2">6621</strain>
        <tissue evidence="2">Megagametophyte</tissue>
    </source>
</reference>
<dbReference type="AlphaFoldDB" id="H9M9N8"/>
<feature type="non-terminal residue" evidence="2">
    <location>
        <position position="84"/>
    </location>
</feature>
<keyword evidence="1" id="KW-1133">Transmembrane helix</keyword>
<evidence type="ECO:0000313" key="2">
    <source>
        <dbReference type="EMBL" id="AEW07834.1"/>
    </source>
</evidence>
<protein>
    <submittedName>
        <fullName evidence="2">Uncharacterized protein</fullName>
    </submittedName>
</protein>
<organism evidence="2">
    <name type="scientific">Pinus radiata</name>
    <name type="common">Monterey pine</name>
    <name type="synonym">Pinus insignis</name>
    <dbReference type="NCBI Taxonomy" id="3347"/>
    <lineage>
        <taxon>Eukaryota</taxon>
        <taxon>Viridiplantae</taxon>
        <taxon>Streptophyta</taxon>
        <taxon>Embryophyta</taxon>
        <taxon>Tracheophyta</taxon>
        <taxon>Spermatophyta</taxon>
        <taxon>Pinopsida</taxon>
        <taxon>Pinidae</taxon>
        <taxon>Conifers I</taxon>
        <taxon>Pinales</taxon>
        <taxon>Pinaceae</taxon>
        <taxon>Pinus</taxon>
        <taxon>Pinus subgen. Pinus</taxon>
    </lineage>
</organism>
<dbReference type="PANTHER" id="PTHR34116">
    <property type="entry name" value="PLASMINOGEN ACTIVATOR INHIBITOR"/>
    <property type="match status" value="1"/>
</dbReference>
<dbReference type="EMBL" id="JQ261816">
    <property type="protein sequence ID" value="AEW07834.1"/>
    <property type="molecule type" value="Genomic_DNA"/>
</dbReference>
<keyword evidence="1" id="KW-0472">Membrane</keyword>
<keyword evidence="1" id="KW-0812">Transmembrane</keyword>